<reference evidence="14" key="1">
    <citation type="journal article" date="2014" name="Genome Announc.">
        <title>Complete Genome Sequence of Mycoplasma canadense Strain HAZ 360_1 from Bovine Mastitic Milk in Japan.</title>
        <authorList>
            <person name="Hata E."/>
        </authorList>
    </citation>
    <scope>NUCLEOTIDE SEQUENCE [LARGE SCALE GENOMIC DNA]</scope>
    <source>
        <strain evidence="14">HAZ360_1</strain>
    </source>
</reference>
<evidence type="ECO:0000256" key="9">
    <source>
        <dbReference type="ARBA" id="ARBA00022827"/>
    </source>
</evidence>
<dbReference type="PANTHER" id="PTHR22749">
    <property type="entry name" value="RIBOFLAVIN KINASE/FMN ADENYLYLTRANSFERASE"/>
    <property type="match status" value="1"/>
</dbReference>
<dbReference type="Gene3D" id="3.40.50.620">
    <property type="entry name" value="HUPs"/>
    <property type="match status" value="1"/>
</dbReference>
<dbReference type="InterPro" id="IPR014729">
    <property type="entry name" value="Rossmann-like_a/b/a_fold"/>
</dbReference>
<dbReference type="GO" id="GO:0009398">
    <property type="term" value="P:FMN biosynthetic process"/>
    <property type="evidence" value="ECO:0007669"/>
    <property type="project" value="TreeGrafter"/>
</dbReference>
<accession>A0A077L963</accession>
<sequence>MSKIINMKILDWSFKENFNIDKDLTIILGSFETLHLGHYELFKLAKDLKNNNRENKIAIMMFNTPFKLLKSKQKKAFQTKIRLYTLYNLQFDYVFLVNKNTNNAHITAEEFCKNLKLNNVKNVICGEDFKFGFNRKGDINYLKKFFNLIVANERKIQKKKISSTLIKEFIEEGNISAINSLLIEKYSFITNLEKFNFKYPENIKKIKSGIYITNFVISDIEYHGLIKISNNPEIVLDNEAYLFDLELIPSKYEEVFIEFEALIRYINLDFENKITENDINTAKNWFLQK</sequence>
<name>A0A077L963_9BACT</name>
<dbReference type="GO" id="GO:0009231">
    <property type="term" value="P:riboflavin biosynthetic process"/>
    <property type="evidence" value="ECO:0007669"/>
    <property type="project" value="InterPro"/>
</dbReference>
<gene>
    <name evidence="13" type="primary">ribF</name>
    <name evidence="13" type="ORF">MCAN360_0389</name>
</gene>
<comment type="catalytic activity">
    <reaction evidence="11">
        <text>FMN + ATP + H(+) = FAD + diphosphate</text>
        <dbReference type="Rhea" id="RHEA:17237"/>
        <dbReference type="ChEBI" id="CHEBI:15378"/>
        <dbReference type="ChEBI" id="CHEBI:30616"/>
        <dbReference type="ChEBI" id="CHEBI:33019"/>
        <dbReference type="ChEBI" id="CHEBI:57692"/>
        <dbReference type="ChEBI" id="CHEBI:58210"/>
        <dbReference type="EC" id="2.7.7.2"/>
    </reaction>
</comment>
<dbReference type="GO" id="GO:0006747">
    <property type="term" value="P:FAD biosynthetic process"/>
    <property type="evidence" value="ECO:0007669"/>
    <property type="project" value="UniProtKB-UniPathway"/>
</dbReference>
<evidence type="ECO:0000256" key="2">
    <source>
        <dbReference type="ARBA" id="ARBA00010214"/>
    </source>
</evidence>
<evidence type="ECO:0000256" key="4">
    <source>
        <dbReference type="ARBA" id="ARBA00022630"/>
    </source>
</evidence>
<evidence type="ECO:0000259" key="12">
    <source>
        <dbReference type="Pfam" id="PF06574"/>
    </source>
</evidence>
<dbReference type="AlphaFoldDB" id="A0A077L963"/>
<dbReference type="EC" id="2.7.7.2" evidence="3"/>
<dbReference type="GO" id="GO:0005524">
    <property type="term" value="F:ATP binding"/>
    <property type="evidence" value="ECO:0007669"/>
    <property type="project" value="UniProtKB-KW"/>
</dbReference>
<comment type="pathway">
    <text evidence="1">Cofactor biosynthesis; FAD biosynthesis; FAD from FMN: step 1/1.</text>
</comment>
<evidence type="ECO:0000256" key="1">
    <source>
        <dbReference type="ARBA" id="ARBA00004726"/>
    </source>
</evidence>
<keyword evidence="6" id="KW-0808">Transferase</keyword>
<evidence type="ECO:0000256" key="10">
    <source>
        <dbReference type="ARBA" id="ARBA00022840"/>
    </source>
</evidence>
<keyword evidence="8" id="KW-0547">Nucleotide-binding</keyword>
<protein>
    <recommendedName>
        <fullName evidence="3">FAD synthase</fullName>
        <ecNumber evidence="3">2.7.7.2</ecNumber>
    </recommendedName>
</protein>
<dbReference type="STRING" id="29554.MCAN360_0389"/>
<keyword evidence="4" id="KW-0285">Flavoprotein</keyword>
<evidence type="ECO:0000256" key="7">
    <source>
        <dbReference type="ARBA" id="ARBA00022695"/>
    </source>
</evidence>
<evidence type="ECO:0000256" key="5">
    <source>
        <dbReference type="ARBA" id="ARBA00022643"/>
    </source>
</evidence>
<dbReference type="GO" id="GO:0003919">
    <property type="term" value="F:FMN adenylyltransferase activity"/>
    <property type="evidence" value="ECO:0007669"/>
    <property type="project" value="UniProtKB-EC"/>
</dbReference>
<evidence type="ECO:0000256" key="11">
    <source>
        <dbReference type="ARBA" id="ARBA00049494"/>
    </source>
</evidence>
<keyword evidence="14" id="KW-1185">Reference proteome</keyword>
<feature type="domain" description="FAD synthetase" evidence="12">
    <location>
        <begin position="21"/>
        <end position="164"/>
    </location>
</feature>
<dbReference type="InterPro" id="IPR015864">
    <property type="entry name" value="FAD_synthase"/>
</dbReference>
<dbReference type="PANTHER" id="PTHR22749:SF6">
    <property type="entry name" value="RIBOFLAVIN KINASE"/>
    <property type="match status" value="1"/>
</dbReference>
<proteinExistence type="inferred from homology"/>
<keyword evidence="5" id="KW-0288">FMN</keyword>
<dbReference type="KEGG" id="mcan:MCAN360_0389"/>
<evidence type="ECO:0000256" key="3">
    <source>
        <dbReference type="ARBA" id="ARBA00012393"/>
    </source>
</evidence>
<evidence type="ECO:0000256" key="8">
    <source>
        <dbReference type="ARBA" id="ARBA00022741"/>
    </source>
</evidence>
<comment type="similarity">
    <text evidence="2">Belongs to the RibF family.</text>
</comment>
<dbReference type="SUPFAM" id="SSF52374">
    <property type="entry name" value="Nucleotidylyl transferase"/>
    <property type="match status" value="1"/>
</dbReference>
<dbReference type="Pfam" id="PF06574">
    <property type="entry name" value="FAD_syn"/>
    <property type="match status" value="1"/>
</dbReference>
<dbReference type="GO" id="GO:0008531">
    <property type="term" value="F:riboflavin kinase activity"/>
    <property type="evidence" value="ECO:0007669"/>
    <property type="project" value="TreeGrafter"/>
</dbReference>
<keyword evidence="7" id="KW-0548">Nucleotidyltransferase</keyword>
<evidence type="ECO:0000313" key="13">
    <source>
        <dbReference type="EMBL" id="BAP39558.1"/>
    </source>
</evidence>
<evidence type="ECO:0000256" key="6">
    <source>
        <dbReference type="ARBA" id="ARBA00022679"/>
    </source>
</evidence>
<dbReference type="NCBIfam" id="NF045965">
    <property type="entry name" value="RibF_rel"/>
    <property type="match status" value="1"/>
</dbReference>
<keyword evidence="10" id="KW-0067">ATP-binding</keyword>
<dbReference type="Proteomes" id="UP000031641">
    <property type="component" value="Chromosome"/>
</dbReference>
<evidence type="ECO:0000313" key="14">
    <source>
        <dbReference type="Proteomes" id="UP000031641"/>
    </source>
</evidence>
<dbReference type="UniPathway" id="UPA00277">
    <property type="reaction ID" value="UER00407"/>
</dbReference>
<dbReference type="InterPro" id="IPR023468">
    <property type="entry name" value="Riboflavin_kinase"/>
</dbReference>
<organism evidence="13 14">
    <name type="scientific">Metamycoplasma canadense</name>
    <dbReference type="NCBI Taxonomy" id="29554"/>
    <lineage>
        <taxon>Bacteria</taxon>
        <taxon>Bacillati</taxon>
        <taxon>Mycoplasmatota</taxon>
        <taxon>Mycoplasmoidales</taxon>
        <taxon>Metamycoplasmataceae</taxon>
        <taxon>Metamycoplasma</taxon>
    </lineage>
</organism>
<dbReference type="EMBL" id="AP014631">
    <property type="protein sequence ID" value="BAP39558.1"/>
    <property type="molecule type" value="Genomic_DNA"/>
</dbReference>
<dbReference type="HOGENOM" id="CLU_083586_0_0_14"/>
<keyword evidence="9" id="KW-0274">FAD</keyword>
<dbReference type="NCBIfam" id="NF005518">
    <property type="entry name" value="PRK07143.1"/>
    <property type="match status" value="1"/>
</dbReference>